<dbReference type="SUPFAM" id="SSF63829">
    <property type="entry name" value="Calcium-dependent phosphotriesterase"/>
    <property type="match status" value="1"/>
</dbReference>
<keyword evidence="1" id="KW-0812">Transmembrane</keyword>
<comment type="caution">
    <text evidence="2">The sequence shown here is derived from an EMBL/GenBank/DDBJ whole genome shotgun (WGS) entry which is preliminary data.</text>
</comment>
<dbReference type="EMBL" id="JBBNAF010000003">
    <property type="protein sequence ID" value="KAK9161735.1"/>
    <property type="molecule type" value="Genomic_DNA"/>
</dbReference>
<organism evidence="2 3">
    <name type="scientific">Stephania yunnanensis</name>
    <dbReference type="NCBI Taxonomy" id="152371"/>
    <lineage>
        <taxon>Eukaryota</taxon>
        <taxon>Viridiplantae</taxon>
        <taxon>Streptophyta</taxon>
        <taxon>Embryophyta</taxon>
        <taxon>Tracheophyta</taxon>
        <taxon>Spermatophyta</taxon>
        <taxon>Magnoliopsida</taxon>
        <taxon>Ranunculales</taxon>
        <taxon>Menispermaceae</taxon>
        <taxon>Menispermoideae</taxon>
        <taxon>Cissampelideae</taxon>
        <taxon>Stephania</taxon>
    </lineage>
</organism>
<evidence type="ECO:0000313" key="2">
    <source>
        <dbReference type="EMBL" id="KAK9161735.1"/>
    </source>
</evidence>
<dbReference type="AlphaFoldDB" id="A0AAP0L0Q1"/>
<gene>
    <name evidence="2" type="ORF">Syun_008076</name>
</gene>
<dbReference type="Proteomes" id="UP001420932">
    <property type="component" value="Unassembled WGS sequence"/>
</dbReference>
<dbReference type="Gene3D" id="2.120.10.30">
    <property type="entry name" value="TolB, C-terminal domain"/>
    <property type="match status" value="1"/>
</dbReference>
<name>A0AAP0L0Q1_9MAGN</name>
<dbReference type="PANTHER" id="PTHR31460">
    <property type="match status" value="1"/>
</dbReference>
<dbReference type="GO" id="GO:0005783">
    <property type="term" value="C:endoplasmic reticulum"/>
    <property type="evidence" value="ECO:0007669"/>
    <property type="project" value="TreeGrafter"/>
</dbReference>
<dbReference type="PANTHER" id="PTHR31460:SF0">
    <property type="entry name" value="CALCIUM-DEPENDENT PHOSPHOTRIESTERASE SUPERFAMILY PROTEIN-RELATED"/>
    <property type="match status" value="1"/>
</dbReference>
<proteinExistence type="predicted"/>
<evidence type="ECO:0000256" key="1">
    <source>
        <dbReference type="SAM" id="Phobius"/>
    </source>
</evidence>
<evidence type="ECO:0000313" key="3">
    <source>
        <dbReference type="Proteomes" id="UP001420932"/>
    </source>
</evidence>
<keyword evidence="1" id="KW-1133">Transmembrane helix</keyword>
<feature type="transmembrane region" description="Helical" evidence="1">
    <location>
        <begin position="17"/>
        <end position="37"/>
    </location>
</feature>
<reference evidence="2 3" key="1">
    <citation type="submission" date="2024-01" db="EMBL/GenBank/DDBJ databases">
        <title>Genome assemblies of Stephania.</title>
        <authorList>
            <person name="Yang L."/>
        </authorList>
    </citation>
    <scope>NUCLEOTIDE SEQUENCE [LARGE SCALE GENOMIC DNA]</scope>
    <source>
        <strain evidence="2">YNDBR</strain>
        <tissue evidence="2">Leaf</tissue>
    </source>
</reference>
<sequence length="344" mass="37455">METKVHRVILSLKCNKLFMLLCFIISSAIPLGFILHLERSLSDSTHVYEYASHGWFRDGAKWDDVDRRFLVSYLEGGVGEIKVGDDGDVAEVEEERTIVKDPDLAGNSSMGLLIDRPRNRLLVVHADVIGNRFGALAAYDLSTWNRVFLTQLCGPGDGKSLADDVAVDGDGSAYVTDAKGSKIWKVGVHGEVISVITSPLFSHKGWYKNLVALNGIVYHPNGFLLVVHTTSGALYKVDTKTEEVKLVKVVGGGSLRLSDGMALVSEREVAVAGVPSGRMVESRDGWETTEVVGSYRGPAHRLATAATVKDGKVYLGYMFGSYGFSKRKHVIAQAVFSEKMSGAR</sequence>
<accession>A0AAP0L0Q1</accession>
<dbReference type="InterPro" id="IPR053224">
    <property type="entry name" value="Sensory_adhesion_molecule"/>
</dbReference>
<keyword evidence="3" id="KW-1185">Reference proteome</keyword>
<protein>
    <submittedName>
        <fullName evidence="2">Uncharacterized protein</fullName>
    </submittedName>
</protein>
<dbReference type="InterPro" id="IPR011042">
    <property type="entry name" value="6-blade_b-propeller_TolB-like"/>
</dbReference>
<keyword evidence="1" id="KW-0472">Membrane</keyword>